<accession>A0ABU7FU89</accession>
<sequence length="280" mass="30579">SLTRSQREPGIPLLQLGEDSTCVKTAARITRTLRSHPWTPWRAEVTTPRFGTPRLVLRDPSTDAAMHLKHAMVNQPQQLTDGLVWWCATPGQGGVLSAPGGGTLTWAVPLRRGRRRARFRWILLSGLMIGGLGIAGSEAADHDPMVELTVIDGTTAPGPCKVRFKDPFTGERRTGAFACEGHRDPLIPTYEVGWAVSYGPWKEDLYNADWDGTAANSVNDAFLLGGLLLTLTGGVGGAISRHHRKRYATAPDAPPRTPLSRRAARASLVWVGRARRTLRR</sequence>
<evidence type="ECO:0000256" key="1">
    <source>
        <dbReference type="SAM" id="Phobius"/>
    </source>
</evidence>
<feature type="non-terminal residue" evidence="2">
    <location>
        <position position="1"/>
    </location>
</feature>
<name>A0ABU7FU89_9ACTN</name>
<keyword evidence="1" id="KW-0472">Membrane</keyword>
<evidence type="ECO:0000313" key="2">
    <source>
        <dbReference type="EMBL" id="MED7827637.1"/>
    </source>
</evidence>
<dbReference type="EMBL" id="JAYWVC010000254">
    <property type="protein sequence ID" value="MED7827637.1"/>
    <property type="molecule type" value="Genomic_DNA"/>
</dbReference>
<dbReference type="Proteomes" id="UP001333996">
    <property type="component" value="Unassembled WGS sequence"/>
</dbReference>
<protein>
    <submittedName>
        <fullName evidence="2">Uncharacterized protein</fullName>
    </submittedName>
</protein>
<comment type="caution">
    <text evidence="2">The sequence shown here is derived from an EMBL/GenBank/DDBJ whole genome shotgun (WGS) entry which is preliminary data.</text>
</comment>
<organism evidence="2 3">
    <name type="scientific">Streptomyces chiangmaiensis</name>
    <dbReference type="NCBI Taxonomy" id="766497"/>
    <lineage>
        <taxon>Bacteria</taxon>
        <taxon>Bacillati</taxon>
        <taxon>Actinomycetota</taxon>
        <taxon>Actinomycetes</taxon>
        <taxon>Kitasatosporales</taxon>
        <taxon>Streptomycetaceae</taxon>
        <taxon>Streptomyces</taxon>
    </lineage>
</organism>
<keyword evidence="3" id="KW-1185">Reference proteome</keyword>
<keyword evidence="1" id="KW-1133">Transmembrane helix</keyword>
<gene>
    <name evidence="2" type="ORF">VXC91_38545</name>
</gene>
<feature type="transmembrane region" description="Helical" evidence="1">
    <location>
        <begin position="221"/>
        <end position="239"/>
    </location>
</feature>
<feature type="transmembrane region" description="Helical" evidence="1">
    <location>
        <begin position="121"/>
        <end position="140"/>
    </location>
</feature>
<reference evidence="2" key="1">
    <citation type="submission" date="2024-01" db="EMBL/GenBank/DDBJ databases">
        <title>First draft genome sequence data of TA4-1, the type strain of Gram-positive actinobacterium Streptomyces chiangmaiensis.</title>
        <authorList>
            <person name="Yasawong M."/>
            <person name="Nantapong N."/>
        </authorList>
    </citation>
    <scope>NUCLEOTIDE SEQUENCE</scope>
    <source>
        <strain evidence="2">TA4-1</strain>
    </source>
</reference>
<evidence type="ECO:0000313" key="3">
    <source>
        <dbReference type="Proteomes" id="UP001333996"/>
    </source>
</evidence>
<proteinExistence type="predicted"/>
<keyword evidence="1" id="KW-0812">Transmembrane</keyword>